<comment type="caution">
    <text evidence="1">The sequence shown here is derived from an EMBL/GenBank/DDBJ whole genome shotgun (WGS) entry which is preliminary data.</text>
</comment>
<accession>A0A553RH36</accession>
<keyword evidence="2" id="KW-1185">Reference proteome</keyword>
<evidence type="ECO:0000313" key="1">
    <source>
        <dbReference type="EMBL" id="TRZ01495.1"/>
    </source>
</evidence>
<evidence type="ECO:0000313" key="2">
    <source>
        <dbReference type="Proteomes" id="UP000316079"/>
    </source>
</evidence>
<organism evidence="1 2">
    <name type="scientific">Danionella cerebrum</name>
    <dbReference type="NCBI Taxonomy" id="2873325"/>
    <lineage>
        <taxon>Eukaryota</taxon>
        <taxon>Metazoa</taxon>
        <taxon>Chordata</taxon>
        <taxon>Craniata</taxon>
        <taxon>Vertebrata</taxon>
        <taxon>Euteleostomi</taxon>
        <taxon>Actinopterygii</taxon>
        <taxon>Neopterygii</taxon>
        <taxon>Teleostei</taxon>
        <taxon>Ostariophysi</taxon>
        <taxon>Cypriniformes</taxon>
        <taxon>Danionidae</taxon>
        <taxon>Danioninae</taxon>
        <taxon>Danionella</taxon>
    </lineage>
</organism>
<reference evidence="1 2" key="1">
    <citation type="journal article" date="2019" name="Sci. Data">
        <title>Hybrid genome assembly and annotation of Danionella translucida.</title>
        <authorList>
            <person name="Kadobianskyi M."/>
            <person name="Schulze L."/>
            <person name="Schuelke M."/>
            <person name="Judkewitz B."/>
        </authorList>
    </citation>
    <scope>NUCLEOTIDE SEQUENCE [LARGE SCALE GENOMIC DNA]</scope>
    <source>
        <strain evidence="1 2">Bolton</strain>
    </source>
</reference>
<feature type="non-terminal residue" evidence="1">
    <location>
        <position position="48"/>
    </location>
</feature>
<name>A0A553RH36_9TELE</name>
<gene>
    <name evidence="1" type="ORF">DNTS_025939</name>
</gene>
<protein>
    <submittedName>
        <fullName evidence="1">Uncharacterized protein</fullName>
    </submittedName>
</protein>
<proteinExistence type="predicted"/>
<dbReference type="Proteomes" id="UP000316079">
    <property type="component" value="Unassembled WGS sequence"/>
</dbReference>
<dbReference type="AlphaFoldDB" id="A0A553RH36"/>
<sequence length="48" mass="5306">MVCGDSSDHVKHFRKDTSLSTRAMKPSALSRWNLCLHVLTLLLLGLPG</sequence>
<dbReference type="EMBL" id="SRMA01024093">
    <property type="protein sequence ID" value="TRZ01495.1"/>
    <property type="molecule type" value="Genomic_DNA"/>
</dbReference>